<accession>A0A1I7YHG6</accession>
<proteinExistence type="predicted"/>
<dbReference type="Proteomes" id="UP000095287">
    <property type="component" value="Unplaced"/>
</dbReference>
<name>A0A1I7YHG6_9BILA</name>
<reference evidence="2" key="1">
    <citation type="submission" date="2016-11" db="UniProtKB">
        <authorList>
            <consortium name="WormBaseParasite"/>
        </authorList>
    </citation>
    <scope>IDENTIFICATION</scope>
</reference>
<evidence type="ECO:0000313" key="2">
    <source>
        <dbReference type="WBParaSite" id="L893_g16418.t1"/>
    </source>
</evidence>
<sequence>MGGQVFPLEFQPYSKKSEIRTRSYNEFAPADPFGRGYRRMFMSRHEKSIRADSRHPLCFFTGLPCAIYE</sequence>
<protein>
    <submittedName>
        <fullName evidence="2">Uncharacterized protein</fullName>
    </submittedName>
</protein>
<evidence type="ECO:0000313" key="1">
    <source>
        <dbReference type="Proteomes" id="UP000095287"/>
    </source>
</evidence>
<keyword evidence="1" id="KW-1185">Reference proteome</keyword>
<dbReference type="AlphaFoldDB" id="A0A1I7YHG6"/>
<dbReference type="WBParaSite" id="L893_g16418.t1">
    <property type="protein sequence ID" value="L893_g16418.t1"/>
    <property type="gene ID" value="L893_g16418"/>
</dbReference>
<organism evidence="1 2">
    <name type="scientific">Steinernema glaseri</name>
    <dbReference type="NCBI Taxonomy" id="37863"/>
    <lineage>
        <taxon>Eukaryota</taxon>
        <taxon>Metazoa</taxon>
        <taxon>Ecdysozoa</taxon>
        <taxon>Nematoda</taxon>
        <taxon>Chromadorea</taxon>
        <taxon>Rhabditida</taxon>
        <taxon>Tylenchina</taxon>
        <taxon>Panagrolaimomorpha</taxon>
        <taxon>Strongyloidoidea</taxon>
        <taxon>Steinernematidae</taxon>
        <taxon>Steinernema</taxon>
    </lineage>
</organism>